<dbReference type="OrthoDB" id="31970at2"/>
<dbReference type="PANTHER" id="PTHR35008:SF4">
    <property type="entry name" value="BLL4482 PROTEIN"/>
    <property type="match status" value="1"/>
</dbReference>
<organism evidence="7 8">
    <name type="scientific">Thermus filiformis</name>
    <dbReference type="NCBI Taxonomy" id="276"/>
    <lineage>
        <taxon>Bacteria</taxon>
        <taxon>Thermotogati</taxon>
        <taxon>Deinococcota</taxon>
        <taxon>Deinococci</taxon>
        <taxon>Thermales</taxon>
        <taxon>Thermaceae</taxon>
        <taxon>Thermus</taxon>
    </lineage>
</organism>
<keyword evidence="1 4" id="KW-0349">Heme</keyword>
<evidence type="ECO:0000313" key="7">
    <source>
        <dbReference type="EMBL" id="KGQ22313.1"/>
    </source>
</evidence>
<dbReference type="PANTHER" id="PTHR35008">
    <property type="entry name" value="BLL4482 PROTEIN-RELATED"/>
    <property type="match status" value="1"/>
</dbReference>
<dbReference type="AlphaFoldDB" id="A0A0A2WR68"/>
<keyword evidence="2 4" id="KW-0479">Metal-binding</keyword>
<dbReference type="EMBL" id="JPSL02000039">
    <property type="protein sequence ID" value="KGQ22313.1"/>
    <property type="molecule type" value="Genomic_DNA"/>
</dbReference>
<dbReference type="GO" id="GO:0009055">
    <property type="term" value="F:electron transfer activity"/>
    <property type="evidence" value="ECO:0007669"/>
    <property type="project" value="InterPro"/>
</dbReference>
<keyword evidence="8" id="KW-1185">Reference proteome</keyword>
<gene>
    <name evidence="7" type="ORF">THFILI_05845</name>
</gene>
<name>A0A0A2WR68_THEFI</name>
<evidence type="ECO:0000256" key="5">
    <source>
        <dbReference type="SAM" id="SignalP"/>
    </source>
</evidence>
<evidence type="ECO:0000256" key="1">
    <source>
        <dbReference type="ARBA" id="ARBA00022617"/>
    </source>
</evidence>
<evidence type="ECO:0000259" key="6">
    <source>
        <dbReference type="PROSITE" id="PS51007"/>
    </source>
</evidence>
<dbReference type="RefSeq" id="WP_038063096.1">
    <property type="nucleotide sequence ID" value="NZ_JPSL02000039.1"/>
</dbReference>
<accession>A0A0A2WR68</accession>
<feature type="signal peptide" evidence="5">
    <location>
        <begin position="1"/>
        <end position="16"/>
    </location>
</feature>
<evidence type="ECO:0000256" key="2">
    <source>
        <dbReference type="ARBA" id="ARBA00022723"/>
    </source>
</evidence>
<keyword evidence="3 4" id="KW-0408">Iron</keyword>
<dbReference type="PATRIC" id="fig|276.5.peg.869"/>
<dbReference type="Pfam" id="PF00034">
    <property type="entry name" value="Cytochrom_C"/>
    <property type="match status" value="1"/>
</dbReference>
<dbReference type="InterPro" id="IPR051459">
    <property type="entry name" value="Cytochrome_c-type_DH"/>
</dbReference>
<dbReference type="InterPro" id="IPR009056">
    <property type="entry name" value="Cyt_c-like_dom"/>
</dbReference>
<dbReference type="GO" id="GO:0020037">
    <property type="term" value="F:heme binding"/>
    <property type="evidence" value="ECO:0007669"/>
    <property type="project" value="InterPro"/>
</dbReference>
<dbReference type="Gene3D" id="1.10.760.10">
    <property type="entry name" value="Cytochrome c-like domain"/>
    <property type="match status" value="1"/>
</dbReference>
<evidence type="ECO:0000256" key="3">
    <source>
        <dbReference type="ARBA" id="ARBA00023004"/>
    </source>
</evidence>
<dbReference type="GO" id="GO:0046872">
    <property type="term" value="F:metal ion binding"/>
    <property type="evidence" value="ECO:0007669"/>
    <property type="project" value="UniProtKB-KW"/>
</dbReference>
<comment type="caution">
    <text evidence="7">The sequence shown here is derived from an EMBL/GenBank/DDBJ whole genome shotgun (WGS) entry which is preliminary data.</text>
</comment>
<feature type="chain" id="PRO_5001996777" evidence="5">
    <location>
        <begin position="17"/>
        <end position="147"/>
    </location>
</feature>
<reference evidence="7 8" key="1">
    <citation type="journal article" date="2015" name="Genome Announc.">
        <title>Draft Genome Sequence of the Thermophile Thermus filiformis ATCC 43280, Producer of Carotenoid-(Di)glucoside-Branched Fatty Acid (Di)esters and Source of Hyperthermostable Enzymes of Biotechnological Interest.</title>
        <authorList>
            <person name="Mandelli F."/>
            <person name="Oliveira Ramires B."/>
            <person name="Couger M.B."/>
            <person name="Paixao D.A."/>
            <person name="Camilo C.M."/>
            <person name="Polikarpov I."/>
            <person name="Prade R."/>
            <person name="Riano-Pachon D.M."/>
            <person name="Squina F.M."/>
        </authorList>
    </citation>
    <scope>NUCLEOTIDE SEQUENCE [LARGE SCALE GENOMIC DNA]</scope>
    <source>
        <strain evidence="7 8">ATCC 43280</strain>
    </source>
</reference>
<dbReference type="SUPFAM" id="SSF46626">
    <property type="entry name" value="Cytochrome c"/>
    <property type="match status" value="1"/>
</dbReference>
<keyword evidence="5" id="KW-0732">Signal</keyword>
<proteinExistence type="predicted"/>
<dbReference type="PROSITE" id="PS51007">
    <property type="entry name" value="CYTC"/>
    <property type="match status" value="1"/>
</dbReference>
<dbReference type="InterPro" id="IPR036909">
    <property type="entry name" value="Cyt_c-like_dom_sf"/>
</dbReference>
<dbReference type="STRING" id="276.THFILI_05845"/>
<protein>
    <submittedName>
        <fullName evidence="7">Cytochrome C biogenesis protein CcsB</fullName>
    </submittedName>
</protein>
<sequence>MKKALALILVAGLALAQAGQKAYQTYCQSCHQPTGAGIPGAFPPLAGHVPEILAKKDGRTYLISVTLYGLQGEIAVKGQKYNGVMAGLGAQLKDKDVAEVLNYIATSWGNKLPAGQKPFTEAEVKAVRAKTLTPQQVLELRKKLGLK</sequence>
<dbReference type="Proteomes" id="UP000030364">
    <property type="component" value="Unassembled WGS sequence"/>
</dbReference>
<evidence type="ECO:0000256" key="4">
    <source>
        <dbReference type="PROSITE-ProRule" id="PRU00433"/>
    </source>
</evidence>
<evidence type="ECO:0000313" key="8">
    <source>
        <dbReference type="Proteomes" id="UP000030364"/>
    </source>
</evidence>
<feature type="domain" description="Cytochrome c" evidence="6">
    <location>
        <begin position="14"/>
        <end position="108"/>
    </location>
</feature>